<gene>
    <name evidence="1" type="ORF">EYF80_036323</name>
</gene>
<organism evidence="1 2">
    <name type="scientific">Liparis tanakae</name>
    <name type="common">Tanaka's snailfish</name>
    <dbReference type="NCBI Taxonomy" id="230148"/>
    <lineage>
        <taxon>Eukaryota</taxon>
        <taxon>Metazoa</taxon>
        <taxon>Chordata</taxon>
        <taxon>Craniata</taxon>
        <taxon>Vertebrata</taxon>
        <taxon>Euteleostomi</taxon>
        <taxon>Actinopterygii</taxon>
        <taxon>Neopterygii</taxon>
        <taxon>Teleostei</taxon>
        <taxon>Neoteleostei</taxon>
        <taxon>Acanthomorphata</taxon>
        <taxon>Eupercaria</taxon>
        <taxon>Perciformes</taxon>
        <taxon>Cottioidei</taxon>
        <taxon>Cottales</taxon>
        <taxon>Liparidae</taxon>
        <taxon>Liparis</taxon>
    </lineage>
</organism>
<reference evidence="1 2" key="1">
    <citation type="submission" date="2019-03" db="EMBL/GenBank/DDBJ databases">
        <title>First draft genome of Liparis tanakae, snailfish: a comprehensive survey of snailfish specific genes.</title>
        <authorList>
            <person name="Kim W."/>
            <person name="Song I."/>
            <person name="Jeong J.-H."/>
            <person name="Kim D."/>
            <person name="Kim S."/>
            <person name="Ryu S."/>
            <person name="Song J.Y."/>
            <person name="Lee S.K."/>
        </authorList>
    </citation>
    <scope>NUCLEOTIDE SEQUENCE [LARGE SCALE GENOMIC DNA]</scope>
    <source>
        <tissue evidence="1">Muscle</tissue>
    </source>
</reference>
<dbReference type="AlphaFoldDB" id="A0A4Z2GJV7"/>
<evidence type="ECO:0000313" key="2">
    <source>
        <dbReference type="Proteomes" id="UP000314294"/>
    </source>
</evidence>
<comment type="caution">
    <text evidence="1">The sequence shown here is derived from an EMBL/GenBank/DDBJ whole genome shotgun (WGS) entry which is preliminary data.</text>
</comment>
<evidence type="ECO:0000313" key="1">
    <source>
        <dbReference type="EMBL" id="TNN53481.1"/>
    </source>
</evidence>
<sequence length="107" mass="11665">MGVGKGNVTDSFEIRSEGMCCRDDGSVEGESRGRQAATPLADELEDVLTLRTGRERRPVLAATSEASYEFLSSRGRTCSNRLSMDTISTQSRICSRWASCGSQTNIH</sequence>
<accession>A0A4Z2GJV7</accession>
<name>A0A4Z2GJV7_9TELE</name>
<proteinExistence type="predicted"/>
<dbReference type="EMBL" id="SRLO01000515">
    <property type="protein sequence ID" value="TNN53481.1"/>
    <property type="molecule type" value="Genomic_DNA"/>
</dbReference>
<protein>
    <submittedName>
        <fullName evidence="1">Uncharacterized protein</fullName>
    </submittedName>
</protein>
<dbReference type="Proteomes" id="UP000314294">
    <property type="component" value="Unassembled WGS sequence"/>
</dbReference>
<keyword evidence="2" id="KW-1185">Reference proteome</keyword>